<dbReference type="SUPFAM" id="SSF63451">
    <property type="entry name" value="LEM domain"/>
    <property type="match status" value="1"/>
</dbReference>
<accession>A0A8J0UWN3</accession>
<reference evidence="5" key="1">
    <citation type="submission" date="2025-08" db="UniProtKB">
        <authorList>
            <consortium name="RefSeq"/>
        </authorList>
    </citation>
    <scope>IDENTIFICATION</scope>
    <source>
        <strain evidence="5">J_2021</strain>
        <tissue evidence="5">Erythrocytes</tissue>
    </source>
</reference>
<feature type="region of interest" description="Disordered" evidence="2">
    <location>
        <begin position="421"/>
        <end position="440"/>
    </location>
</feature>
<keyword evidence="4" id="KW-1185">Reference proteome</keyword>
<dbReference type="Pfam" id="PF12796">
    <property type="entry name" value="Ank_2"/>
    <property type="match status" value="1"/>
</dbReference>
<evidence type="ECO:0000256" key="1">
    <source>
        <dbReference type="PROSITE-ProRule" id="PRU00023"/>
    </source>
</evidence>
<dbReference type="GO" id="GO:0004520">
    <property type="term" value="F:DNA endonuclease activity"/>
    <property type="evidence" value="ECO:0000318"/>
    <property type="project" value="GO_Central"/>
</dbReference>
<dbReference type="CTD" id="108712891"/>
<dbReference type="GO" id="GO:0005737">
    <property type="term" value="C:cytoplasm"/>
    <property type="evidence" value="ECO:0000318"/>
    <property type="project" value="GO_Central"/>
</dbReference>
<evidence type="ECO:0000313" key="5">
    <source>
        <dbReference type="RefSeq" id="XP_018110883.1"/>
    </source>
</evidence>
<dbReference type="OrthoDB" id="1601181at2759"/>
<dbReference type="Pfam" id="PF22945">
    <property type="entry name" value="LEM-3_GIY-YIG"/>
    <property type="match status" value="1"/>
</dbReference>
<dbReference type="InterPro" id="IPR034998">
    <property type="entry name" value="ANKLE1"/>
</dbReference>
<sequence>MDALTMARLLCEAVENEDAKEVEHLLKNGADPNLVLPTGIAAIHLAAGKENESALRCLTLILQQGGDPNVRSMELLTPVHVAASWGCHKALVFLLRKGGDPTLEDQEGNTASDLALMEGNRRCVVALQEYVESPRMEENRGFRNYDDITQISSISLLLDSTDVNSPYSSTRISPFSPMCKKENLTQNMNNAAVTSQMLPLGRDEKNSSDGEQSLGMTIRTSQTNQESTEHLSFCMQTIHNDFCGGDLTDSDVLCSTKLSQTSHCIADTSANLCTDVIDTDNLPHEAQKENNNLSMNSQTMCNETNQSQNVNITQNKMKKGICSHSSESPTKRLLKSVEEIILDFSTSSQLIDSNYFARRVKGLDVTSPDHVYIYSKSKITYDDSLEKTHILDSNDSDNTKEHNVSSTSSYNSCESECYASLGESPSSSEKKSRLKSDSGCSTSLKNCTNAYHLKNSEEKACSQAQICQISVLGTVQTYLSEESKLNDNGSLGQHQNHVHYLQCPRERDSELPCNSQSATLCVDYEHNNINFNQSLKGQPRHLMSYTRNIKMDVPANNKAQIHLHDPDPHSVNNQIKLTGEEQHQVLERQLEDIMGLTRHQESPSNFIGTSDTLTVEPAAHDIHDESNADLDHIFNKQLKDMMILTKQQITPFNCTPTCETQIQVYHSDTLPVANRTKLTGKEDKLLDRQLKDMLFLTKQKVSSSNFTASPDTLLLEPGAEDVHNKSYTDSNQEFNKQLKDMMVLTKQPISNYNFTPAPKTQTEGYDSDTLPVINPTKQTVKEDFLTKQQVSSSHYIATPDTLSAESTAEDVQDNNSALNTELRKMMMLTKTSQANSDQEKSFCHFTPRTKSRLLSSNSRSSSSLFDETVEMPQRGRRIRSPDTQKSPCMSGISGSRRSLFHSSMTCDPAENSGTCTNGQEIQKTADARNVTVSNFLTDDLTSSDTDRSKSDAHWHQKCGSRGVDCLVSGTTWLTEDGADESSSDTAYVYNNGSLEQRNEAWFDRSLQQSTCSNDLVAKDTPATKASRYSFSRLSCVLKSDDGTLNSCHLETVNESGTQDVPLSPGGRPLNESTAEPVEYLYTDCERGHSLIERHVPCIDDSAAKISEDSDDTIIYDWREHKSNKQKAIQAPSNKVAVELYRLSNNDIAARLKELGEETGPVTSQTRKLYIALLDKRLKESLVRGSTGITGYSRELSLALRTFQIPDSNTDECTLSKEFDKPDKSQKWREGVLKSSFNYLLLDPRVTRNLPARCHTLSKLDCFRTFISSIFYVGKGKRSRPYFHLYEALTHHKSNNKKPCDKVQHILDIWNSGLGVISLHCFQNTIPVEAYTREACMVDAIGLKMLTNQKKGVYYGQLQSWSPTRRQLLGVHMLHRAMKIFLAEGERQLRPPDIRSGS</sequence>
<feature type="repeat" description="ANK" evidence="1">
    <location>
        <begin position="38"/>
        <end position="73"/>
    </location>
</feature>
<organism evidence="4 5">
    <name type="scientific">Xenopus laevis</name>
    <name type="common">African clawed frog</name>
    <dbReference type="NCBI Taxonomy" id="8355"/>
    <lineage>
        <taxon>Eukaryota</taxon>
        <taxon>Metazoa</taxon>
        <taxon>Chordata</taxon>
        <taxon>Craniata</taxon>
        <taxon>Vertebrata</taxon>
        <taxon>Euteleostomi</taxon>
        <taxon>Amphibia</taxon>
        <taxon>Batrachia</taxon>
        <taxon>Anura</taxon>
        <taxon>Pipoidea</taxon>
        <taxon>Pipidae</taxon>
        <taxon>Xenopodinae</taxon>
        <taxon>Xenopus</taxon>
        <taxon>Xenopus</taxon>
    </lineage>
</organism>
<name>A0A8J0UWN3_XENLA</name>
<dbReference type="CDD" id="cd12934">
    <property type="entry name" value="LEM"/>
    <property type="match status" value="1"/>
</dbReference>
<dbReference type="RefSeq" id="XP_018110883.1">
    <property type="nucleotide sequence ID" value="XM_018255394.2"/>
</dbReference>
<dbReference type="PROSITE" id="PS50954">
    <property type="entry name" value="LEM"/>
    <property type="match status" value="1"/>
</dbReference>
<feature type="compositionally biased region" description="Low complexity" evidence="2">
    <location>
        <begin position="853"/>
        <end position="864"/>
    </location>
</feature>
<dbReference type="Gene3D" id="1.10.720.40">
    <property type="match status" value="1"/>
</dbReference>
<dbReference type="Gene3D" id="1.25.40.20">
    <property type="entry name" value="Ankyrin repeat-containing domain"/>
    <property type="match status" value="1"/>
</dbReference>
<dbReference type="GO" id="GO:0000724">
    <property type="term" value="P:double-strand break repair via homologous recombination"/>
    <property type="evidence" value="ECO:0000318"/>
    <property type="project" value="GO_Central"/>
</dbReference>
<dbReference type="SUPFAM" id="SSF48403">
    <property type="entry name" value="Ankyrin repeat"/>
    <property type="match status" value="1"/>
</dbReference>
<evidence type="ECO:0000313" key="4">
    <source>
        <dbReference type="Proteomes" id="UP000186698"/>
    </source>
</evidence>
<feature type="region of interest" description="Disordered" evidence="2">
    <location>
        <begin position="853"/>
        <end position="894"/>
    </location>
</feature>
<dbReference type="PANTHER" id="PTHR46427:SF1">
    <property type="entry name" value="ANKYRIN REPEAT AND LEM DOMAIN-CONTAINING PROTEIN 1"/>
    <property type="match status" value="1"/>
</dbReference>
<feature type="compositionally biased region" description="Polar residues" evidence="2">
    <location>
        <begin position="881"/>
        <end position="894"/>
    </location>
</feature>
<dbReference type="PROSITE" id="PS50088">
    <property type="entry name" value="ANK_REPEAT"/>
    <property type="match status" value="2"/>
</dbReference>
<dbReference type="KEGG" id="xla:108712891"/>
<dbReference type="GO" id="GO:0005654">
    <property type="term" value="C:nucleoplasm"/>
    <property type="evidence" value="ECO:0000318"/>
    <property type="project" value="GO_Central"/>
</dbReference>
<protein>
    <submittedName>
        <fullName evidence="5">Uncharacterized protein LOC108712891 isoform X1</fullName>
    </submittedName>
</protein>
<dbReference type="InterPro" id="IPR003887">
    <property type="entry name" value="LEM_dom"/>
</dbReference>
<dbReference type="InterPro" id="IPR036770">
    <property type="entry name" value="Ankyrin_rpt-contain_sf"/>
</dbReference>
<dbReference type="GO" id="GO:0000712">
    <property type="term" value="P:resolution of meiotic recombination intermediates"/>
    <property type="evidence" value="ECO:0000318"/>
    <property type="project" value="GO_Central"/>
</dbReference>
<dbReference type="Proteomes" id="UP000186698">
    <property type="component" value="Chromosome 1L"/>
</dbReference>
<dbReference type="PANTHER" id="PTHR46427">
    <property type="entry name" value="ANKYRIN REPEAT AND LEM DOMAIN-CONTAINING PROTEIN 1"/>
    <property type="match status" value="1"/>
</dbReference>
<dbReference type="InterPro" id="IPR011015">
    <property type="entry name" value="LEM/LEM-like_dom_sf"/>
</dbReference>
<evidence type="ECO:0000259" key="3">
    <source>
        <dbReference type="PROSITE" id="PS50954"/>
    </source>
</evidence>
<keyword evidence="1" id="KW-0040">ANK repeat</keyword>
<dbReference type="InterPro" id="IPR002110">
    <property type="entry name" value="Ankyrin_rpt"/>
</dbReference>
<feature type="domain" description="LEM" evidence="3">
    <location>
        <begin position="1136"/>
        <end position="1180"/>
    </location>
</feature>
<dbReference type="CDD" id="cd10454">
    <property type="entry name" value="GIY-YIG_COG3680_Meta"/>
    <property type="match status" value="1"/>
</dbReference>
<dbReference type="Pfam" id="PF03020">
    <property type="entry name" value="LEM"/>
    <property type="match status" value="1"/>
</dbReference>
<dbReference type="GeneID" id="108712891"/>
<proteinExistence type="predicted"/>
<feature type="repeat" description="ANK" evidence="1">
    <location>
        <begin position="74"/>
        <end position="106"/>
    </location>
</feature>
<dbReference type="SMART" id="SM00248">
    <property type="entry name" value="ANK"/>
    <property type="match status" value="4"/>
</dbReference>
<gene>
    <name evidence="5" type="primary">LOC108712891</name>
</gene>
<evidence type="ECO:0000256" key="2">
    <source>
        <dbReference type="SAM" id="MobiDB-lite"/>
    </source>
</evidence>